<dbReference type="InParanoid" id="L5L6C3"/>
<accession>L5L6C3</accession>
<gene>
    <name evidence="5" type="ORF">PAL_GLEAN10000664</name>
</gene>
<keyword evidence="3" id="KW-0443">Lipid metabolism</keyword>
<dbReference type="Proteomes" id="UP000010552">
    <property type="component" value="Unassembled WGS sequence"/>
</dbReference>
<dbReference type="EMBL" id="KB030285">
    <property type="protein sequence ID" value="ELK18816.1"/>
    <property type="molecule type" value="Genomic_DNA"/>
</dbReference>
<organism evidence="5 6">
    <name type="scientific">Pteropus alecto</name>
    <name type="common">Black flying fox</name>
    <dbReference type="NCBI Taxonomy" id="9402"/>
    <lineage>
        <taxon>Eukaryota</taxon>
        <taxon>Metazoa</taxon>
        <taxon>Chordata</taxon>
        <taxon>Craniata</taxon>
        <taxon>Vertebrata</taxon>
        <taxon>Euteleostomi</taxon>
        <taxon>Mammalia</taxon>
        <taxon>Eutheria</taxon>
        <taxon>Laurasiatheria</taxon>
        <taxon>Chiroptera</taxon>
        <taxon>Yinpterochiroptera</taxon>
        <taxon>Pteropodoidea</taxon>
        <taxon>Pteropodidae</taxon>
        <taxon>Pteropodinae</taxon>
        <taxon>Pteropus</taxon>
    </lineage>
</organism>
<keyword evidence="2" id="KW-0436">Ligase</keyword>
<dbReference type="PANTHER" id="PTHR43107:SF25">
    <property type="entry name" value="LONG-CHAIN FATTY ACID TRANSPORT PROTEIN 5"/>
    <property type="match status" value="1"/>
</dbReference>
<dbReference type="PANTHER" id="PTHR43107">
    <property type="entry name" value="LONG-CHAIN FATTY ACID TRANSPORT PROTEIN"/>
    <property type="match status" value="1"/>
</dbReference>
<dbReference type="GO" id="GO:0005886">
    <property type="term" value="C:plasma membrane"/>
    <property type="evidence" value="ECO:0007669"/>
    <property type="project" value="TreeGrafter"/>
</dbReference>
<name>L5L6C3_PTEAL</name>
<dbReference type="eggNOG" id="KOG1179">
    <property type="taxonomic scope" value="Eukaryota"/>
</dbReference>
<dbReference type="SUPFAM" id="SSF56801">
    <property type="entry name" value="Acetyl-CoA synthetase-like"/>
    <property type="match status" value="1"/>
</dbReference>
<keyword evidence="3" id="KW-0276">Fatty acid metabolism</keyword>
<reference evidence="6" key="1">
    <citation type="journal article" date="2013" name="Science">
        <title>Comparative analysis of bat genomes provides insight into the evolution of flight and immunity.</title>
        <authorList>
            <person name="Zhang G."/>
            <person name="Cowled C."/>
            <person name="Shi Z."/>
            <person name="Huang Z."/>
            <person name="Bishop-Lilly K.A."/>
            <person name="Fang X."/>
            <person name="Wynne J.W."/>
            <person name="Xiong Z."/>
            <person name="Baker M.L."/>
            <person name="Zhao W."/>
            <person name="Tachedjian M."/>
            <person name="Zhu Y."/>
            <person name="Zhou P."/>
            <person name="Jiang X."/>
            <person name="Ng J."/>
            <person name="Yang L."/>
            <person name="Wu L."/>
            <person name="Xiao J."/>
            <person name="Feng Y."/>
            <person name="Chen Y."/>
            <person name="Sun X."/>
            <person name="Zhang Y."/>
            <person name="Marsh G.A."/>
            <person name="Crameri G."/>
            <person name="Broder C.C."/>
            <person name="Frey K.G."/>
            <person name="Wang L.F."/>
            <person name="Wang J."/>
        </authorList>
    </citation>
    <scope>NUCLEOTIDE SEQUENCE [LARGE SCALE GENOMIC DNA]</scope>
</reference>
<protein>
    <recommendedName>
        <fullName evidence="4">long-chain-fatty-acid--CoA ligase</fullName>
        <ecNumber evidence="4">6.2.1.3</ecNumber>
    </recommendedName>
</protein>
<dbReference type="GO" id="GO:0005324">
    <property type="term" value="F:long-chain fatty acid transmembrane transporter activity"/>
    <property type="evidence" value="ECO:0007669"/>
    <property type="project" value="TreeGrafter"/>
</dbReference>
<evidence type="ECO:0000313" key="6">
    <source>
        <dbReference type="Proteomes" id="UP000010552"/>
    </source>
</evidence>
<evidence type="ECO:0000256" key="1">
    <source>
        <dbReference type="ARBA" id="ARBA00006432"/>
    </source>
</evidence>
<dbReference type="AlphaFoldDB" id="L5L6C3"/>
<dbReference type="GO" id="GO:0004467">
    <property type="term" value="F:long-chain fatty acid-CoA ligase activity"/>
    <property type="evidence" value="ECO:0007669"/>
    <property type="project" value="UniProtKB-EC"/>
</dbReference>
<dbReference type="Gene3D" id="3.30.300.30">
    <property type="match status" value="1"/>
</dbReference>
<comment type="similarity">
    <text evidence="1">Belongs to the ATP-dependent AMP-binding enzyme family.</text>
</comment>
<keyword evidence="6" id="KW-1185">Reference proteome</keyword>
<evidence type="ECO:0000256" key="4">
    <source>
        <dbReference type="ARBA" id="ARBA00026121"/>
    </source>
</evidence>
<evidence type="ECO:0000256" key="3">
    <source>
        <dbReference type="ARBA" id="ARBA00022832"/>
    </source>
</evidence>
<dbReference type="GO" id="GO:0044539">
    <property type="term" value="P:long-chain fatty acid import into cell"/>
    <property type="evidence" value="ECO:0007669"/>
    <property type="project" value="TreeGrafter"/>
</dbReference>
<evidence type="ECO:0000256" key="2">
    <source>
        <dbReference type="ARBA" id="ARBA00022598"/>
    </source>
</evidence>
<dbReference type="GO" id="GO:0008206">
    <property type="term" value="P:bile acid metabolic process"/>
    <property type="evidence" value="ECO:0007669"/>
    <property type="project" value="TreeGrafter"/>
</dbReference>
<sequence>MSLQRQEDRTHTVRLAMGNGLRADVWETFQQRFGPIRILEMYGSTEGNAGFINYPGRRGAVGKMSRFLRMLTPFELVRFDMEATEPVRDKQGFCVPVGPGCEGKVGMAAVQLAPGQTFDGQRLYQHVRAWLPAYAVPHFIRIQDALEITSTFKLVKSQLVREGFNVAVIADSLFVLDDQNQAFRPLTPDVYQAVCEGTWKL</sequence>
<dbReference type="EC" id="6.2.1.3" evidence="4"/>
<dbReference type="GO" id="GO:0005789">
    <property type="term" value="C:endoplasmic reticulum membrane"/>
    <property type="evidence" value="ECO:0007669"/>
    <property type="project" value="TreeGrafter"/>
</dbReference>
<evidence type="ECO:0000313" key="5">
    <source>
        <dbReference type="EMBL" id="ELK18816.1"/>
    </source>
</evidence>
<proteinExistence type="inferred from homology"/>
<dbReference type="InterPro" id="IPR045851">
    <property type="entry name" value="AMP-bd_C_sf"/>
</dbReference>
<dbReference type="STRING" id="9402.L5L6C3"/>